<dbReference type="EMBL" id="CM001217">
    <property type="protein sequence ID" value="AES59191.2"/>
    <property type="molecule type" value="Genomic_DNA"/>
</dbReference>
<accession>A0A0C3UJA4</accession>
<evidence type="ECO:0008006" key="4">
    <source>
        <dbReference type="Google" id="ProtNLM"/>
    </source>
</evidence>
<dbReference type="AlphaFoldDB" id="G7I921"/>
<protein>
    <recommendedName>
        <fullName evidence="4">Reverse transcriptase zinc-binding domain-containing protein</fullName>
    </recommendedName>
</protein>
<dbReference type="PaxDb" id="3880-AES59191"/>
<proteinExistence type="predicted"/>
<evidence type="ECO:0000313" key="3">
    <source>
        <dbReference type="Proteomes" id="UP000002051"/>
    </source>
</evidence>
<organism evidence="1 3">
    <name type="scientific">Medicago truncatula</name>
    <name type="common">Barrel medic</name>
    <name type="synonym">Medicago tribuloides</name>
    <dbReference type="NCBI Taxonomy" id="3880"/>
    <lineage>
        <taxon>Eukaryota</taxon>
        <taxon>Viridiplantae</taxon>
        <taxon>Streptophyta</taxon>
        <taxon>Embryophyta</taxon>
        <taxon>Tracheophyta</taxon>
        <taxon>Spermatophyta</taxon>
        <taxon>Magnoliopsida</taxon>
        <taxon>eudicotyledons</taxon>
        <taxon>Gunneridae</taxon>
        <taxon>Pentapetalae</taxon>
        <taxon>rosids</taxon>
        <taxon>fabids</taxon>
        <taxon>Fabales</taxon>
        <taxon>Fabaceae</taxon>
        <taxon>Papilionoideae</taxon>
        <taxon>50 kb inversion clade</taxon>
        <taxon>NPAAA clade</taxon>
        <taxon>Hologalegina</taxon>
        <taxon>IRL clade</taxon>
        <taxon>Trifolieae</taxon>
        <taxon>Medicago</taxon>
    </lineage>
</organism>
<keyword evidence="3" id="KW-1185">Reference proteome</keyword>
<accession>G7I921</accession>
<dbReference type="HOGENOM" id="CLU_2018612_0_0_1"/>
<name>G7I921_MEDTR</name>
<dbReference type="EnsemblPlants" id="AES59191">
    <property type="protein sequence ID" value="AES59191"/>
    <property type="gene ID" value="MTR_1g015510"/>
</dbReference>
<gene>
    <name evidence="1" type="ordered locus">MTR_1g015510</name>
</gene>
<reference evidence="2" key="3">
    <citation type="submission" date="2015-04" db="UniProtKB">
        <authorList>
            <consortium name="EnsemblPlants"/>
        </authorList>
    </citation>
    <scope>IDENTIFICATION</scope>
    <source>
        <strain evidence="2">cv. Jemalong A17</strain>
    </source>
</reference>
<evidence type="ECO:0000313" key="1">
    <source>
        <dbReference type="EMBL" id="AES59191.2"/>
    </source>
</evidence>
<sequence length="125" mass="14895">MLRLGWEEGGEAWRWRMRLFAWEEENVRECVFLLHNTVLQIDTLDRWRLLLDRVNGYSVWLKVSLFAWRLLHNMLPTRDDLVRQRVLQDDDIVCVGGCGGTFVFGVQPIRQPLVSHLEVIRHYYG</sequence>
<dbReference type="Proteomes" id="UP000002051">
    <property type="component" value="Unassembled WGS sequence"/>
</dbReference>
<reference evidence="1 3" key="1">
    <citation type="journal article" date="2011" name="Nature">
        <title>The Medicago genome provides insight into the evolution of rhizobial symbioses.</title>
        <authorList>
            <person name="Young N.D."/>
            <person name="Debelle F."/>
            <person name="Oldroyd G.E."/>
            <person name="Geurts R."/>
            <person name="Cannon S.B."/>
            <person name="Udvardi M.K."/>
            <person name="Benedito V.A."/>
            <person name="Mayer K.F."/>
            <person name="Gouzy J."/>
            <person name="Schoof H."/>
            <person name="Van de Peer Y."/>
            <person name="Proost S."/>
            <person name="Cook D.R."/>
            <person name="Meyers B.C."/>
            <person name="Spannagl M."/>
            <person name="Cheung F."/>
            <person name="De Mita S."/>
            <person name="Krishnakumar V."/>
            <person name="Gundlach H."/>
            <person name="Zhou S."/>
            <person name="Mudge J."/>
            <person name="Bharti A.K."/>
            <person name="Murray J.D."/>
            <person name="Naoumkina M.A."/>
            <person name="Rosen B."/>
            <person name="Silverstein K.A."/>
            <person name="Tang H."/>
            <person name="Rombauts S."/>
            <person name="Zhao P.X."/>
            <person name="Zhou P."/>
            <person name="Barbe V."/>
            <person name="Bardou P."/>
            <person name="Bechner M."/>
            <person name="Bellec A."/>
            <person name="Berger A."/>
            <person name="Berges H."/>
            <person name="Bidwell S."/>
            <person name="Bisseling T."/>
            <person name="Choisne N."/>
            <person name="Couloux A."/>
            <person name="Denny R."/>
            <person name="Deshpande S."/>
            <person name="Dai X."/>
            <person name="Doyle J.J."/>
            <person name="Dudez A.M."/>
            <person name="Farmer A.D."/>
            <person name="Fouteau S."/>
            <person name="Franken C."/>
            <person name="Gibelin C."/>
            <person name="Gish J."/>
            <person name="Goldstein S."/>
            <person name="Gonzalez A.J."/>
            <person name="Green P.J."/>
            <person name="Hallab A."/>
            <person name="Hartog M."/>
            <person name="Hua A."/>
            <person name="Humphray S.J."/>
            <person name="Jeong D.H."/>
            <person name="Jing Y."/>
            <person name="Jocker A."/>
            <person name="Kenton S.M."/>
            <person name="Kim D.J."/>
            <person name="Klee K."/>
            <person name="Lai H."/>
            <person name="Lang C."/>
            <person name="Lin S."/>
            <person name="Macmil S.L."/>
            <person name="Magdelenat G."/>
            <person name="Matthews L."/>
            <person name="McCorrison J."/>
            <person name="Monaghan E.L."/>
            <person name="Mun J.H."/>
            <person name="Najar F.Z."/>
            <person name="Nicholson C."/>
            <person name="Noirot C."/>
            <person name="O'Bleness M."/>
            <person name="Paule C.R."/>
            <person name="Poulain J."/>
            <person name="Prion F."/>
            <person name="Qin B."/>
            <person name="Qu C."/>
            <person name="Retzel E.F."/>
            <person name="Riddle C."/>
            <person name="Sallet E."/>
            <person name="Samain S."/>
            <person name="Samson N."/>
            <person name="Sanders I."/>
            <person name="Saurat O."/>
            <person name="Scarpelli C."/>
            <person name="Schiex T."/>
            <person name="Segurens B."/>
            <person name="Severin A.J."/>
            <person name="Sherrier D.J."/>
            <person name="Shi R."/>
            <person name="Sims S."/>
            <person name="Singer S.R."/>
            <person name="Sinharoy S."/>
            <person name="Sterck L."/>
            <person name="Viollet A."/>
            <person name="Wang B.B."/>
            <person name="Wang K."/>
            <person name="Wang M."/>
            <person name="Wang X."/>
            <person name="Warfsmann J."/>
            <person name="Weissenbach J."/>
            <person name="White D.D."/>
            <person name="White J.D."/>
            <person name="Wiley G.B."/>
            <person name="Wincker P."/>
            <person name="Xing Y."/>
            <person name="Yang L."/>
            <person name="Yao Z."/>
            <person name="Ying F."/>
            <person name="Zhai J."/>
            <person name="Zhou L."/>
            <person name="Zuber A."/>
            <person name="Denarie J."/>
            <person name="Dixon R.A."/>
            <person name="May G.D."/>
            <person name="Schwartz D.C."/>
            <person name="Rogers J."/>
            <person name="Quetier F."/>
            <person name="Town C.D."/>
            <person name="Roe B.A."/>
        </authorList>
    </citation>
    <scope>NUCLEOTIDE SEQUENCE [LARGE SCALE GENOMIC DNA]</scope>
    <source>
        <strain evidence="1">A17</strain>
        <strain evidence="2 3">cv. Jemalong A17</strain>
    </source>
</reference>
<reference evidence="1 3" key="2">
    <citation type="journal article" date="2014" name="BMC Genomics">
        <title>An improved genome release (version Mt4.0) for the model legume Medicago truncatula.</title>
        <authorList>
            <person name="Tang H."/>
            <person name="Krishnakumar V."/>
            <person name="Bidwell S."/>
            <person name="Rosen B."/>
            <person name="Chan A."/>
            <person name="Zhou S."/>
            <person name="Gentzbittel L."/>
            <person name="Childs K.L."/>
            <person name="Yandell M."/>
            <person name="Gundlach H."/>
            <person name="Mayer K.F."/>
            <person name="Schwartz D.C."/>
            <person name="Town C.D."/>
        </authorList>
    </citation>
    <scope>GENOME REANNOTATION</scope>
    <source>
        <strain evidence="2 3">cv. Jemalong A17</strain>
    </source>
</reference>
<evidence type="ECO:0000313" key="2">
    <source>
        <dbReference type="EnsemblPlants" id="AES59191"/>
    </source>
</evidence>